<keyword evidence="2" id="KW-1003">Cell membrane</keyword>
<evidence type="ECO:0000259" key="8">
    <source>
        <dbReference type="Pfam" id="PF02687"/>
    </source>
</evidence>
<evidence type="ECO:0000259" key="9">
    <source>
        <dbReference type="Pfam" id="PF12704"/>
    </source>
</evidence>
<reference evidence="10 11" key="1">
    <citation type="submission" date="2023-03" db="EMBL/GenBank/DDBJ databases">
        <title>WGS of Methanotrichaceae archaeon Mx.</title>
        <authorList>
            <person name="Sorokin D.Y."/>
            <person name="Merkel A.Y."/>
        </authorList>
    </citation>
    <scope>NUCLEOTIDE SEQUENCE [LARGE SCALE GENOMIC DNA]</scope>
    <source>
        <strain evidence="10 11">Mx</strain>
    </source>
</reference>
<feature type="domain" description="ABC3 transporter permease C-terminal" evidence="8">
    <location>
        <begin position="264"/>
        <end position="385"/>
    </location>
</feature>
<keyword evidence="5 7" id="KW-0472">Membrane</keyword>
<dbReference type="InterPro" id="IPR050250">
    <property type="entry name" value="Macrolide_Exporter_MacB"/>
</dbReference>
<dbReference type="EMBL" id="JARFPK010000003">
    <property type="protein sequence ID" value="MDF0589796.1"/>
    <property type="molecule type" value="Genomic_DNA"/>
</dbReference>
<dbReference type="InterPro" id="IPR003838">
    <property type="entry name" value="ABC3_permease_C"/>
</dbReference>
<feature type="transmembrane region" description="Helical" evidence="7">
    <location>
        <begin position="20"/>
        <end position="42"/>
    </location>
</feature>
<gene>
    <name evidence="10" type="ORF">P0O15_01200</name>
</gene>
<evidence type="ECO:0000256" key="5">
    <source>
        <dbReference type="ARBA" id="ARBA00023136"/>
    </source>
</evidence>
<comment type="similarity">
    <text evidence="6">Belongs to the ABC-4 integral membrane protein family.</text>
</comment>
<evidence type="ECO:0000313" key="10">
    <source>
        <dbReference type="EMBL" id="MDF0589796.1"/>
    </source>
</evidence>
<dbReference type="Pfam" id="PF02687">
    <property type="entry name" value="FtsX"/>
    <property type="match status" value="1"/>
</dbReference>
<keyword evidence="11" id="KW-1185">Reference proteome</keyword>
<dbReference type="Pfam" id="PF12704">
    <property type="entry name" value="MacB_PCD"/>
    <property type="match status" value="1"/>
</dbReference>
<name>A0ABT5X527_9EURY</name>
<evidence type="ECO:0000256" key="1">
    <source>
        <dbReference type="ARBA" id="ARBA00004651"/>
    </source>
</evidence>
<dbReference type="Proteomes" id="UP001220010">
    <property type="component" value="Unassembled WGS sequence"/>
</dbReference>
<feature type="transmembrane region" description="Helical" evidence="7">
    <location>
        <begin position="314"/>
        <end position="338"/>
    </location>
</feature>
<evidence type="ECO:0000256" key="2">
    <source>
        <dbReference type="ARBA" id="ARBA00022475"/>
    </source>
</evidence>
<evidence type="ECO:0000256" key="6">
    <source>
        <dbReference type="ARBA" id="ARBA00038076"/>
    </source>
</evidence>
<feature type="domain" description="MacB-like periplasmic core" evidence="9">
    <location>
        <begin position="18"/>
        <end position="235"/>
    </location>
</feature>
<evidence type="ECO:0000313" key="11">
    <source>
        <dbReference type="Proteomes" id="UP001220010"/>
    </source>
</evidence>
<feature type="transmembrane region" description="Helical" evidence="7">
    <location>
        <begin position="358"/>
        <end position="379"/>
    </location>
</feature>
<evidence type="ECO:0000256" key="7">
    <source>
        <dbReference type="SAM" id="Phobius"/>
    </source>
</evidence>
<proteinExistence type="inferred from homology"/>
<dbReference type="PANTHER" id="PTHR30572">
    <property type="entry name" value="MEMBRANE COMPONENT OF TRANSPORTER-RELATED"/>
    <property type="match status" value="1"/>
</dbReference>
<comment type="caution">
    <text evidence="10">The sequence shown here is derived from an EMBL/GenBank/DDBJ whole genome shotgun (WGS) entry which is preliminary data.</text>
</comment>
<evidence type="ECO:0000256" key="3">
    <source>
        <dbReference type="ARBA" id="ARBA00022692"/>
    </source>
</evidence>
<protein>
    <submittedName>
        <fullName evidence="10">ABC transporter permease</fullName>
    </submittedName>
</protein>
<evidence type="ECO:0000256" key="4">
    <source>
        <dbReference type="ARBA" id="ARBA00022989"/>
    </source>
</evidence>
<organism evidence="10 11">
    <name type="scientific">Candidatus Methanocrinis natronophilus</name>
    <dbReference type="NCBI Taxonomy" id="3033396"/>
    <lineage>
        <taxon>Archaea</taxon>
        <taxon>Methanobacteriati</taxon>
        <taxon>Methanobacteriota</taxon>
        <taxon>Stenosarchaea group</taxon>
        <taxon>Methanomicrobia</taxon>
        <taxon>Methanotrichales</taxon>
        <taxon>Methanotrichaceae</taxon>
        <taxon>Methanocrinis</taxon>
    </lineage>
</organism>
<comment type="subcellular location">
    <subcellularLocation>
        <location evidence="1">Cell membrane</location>
        <topology evidence="1">Multi-pass membrane protein</topology>
    </subcellularLocation>
</comment>
<dbReference type="InterPro" id="IPR025857">
    <property type="entry name" value="MacB_PCD"/>
</dbReference>
<keyword evidence="3 7" id="KW-0812">Transmembrane</keyword>
<accession>A0ABT5X527</accession>
<keyword evidence="4 7" id="KW-1133">Transmembrane helix</keyword>
<dbReference type="PANTHER" id="PTHR30572:SF4">
    <property type="entry name" value="ABC TRANSPORTER PERMEASE YTRF"/>
    <property type="match status" value="1"/>
</dbReference>
<sequence>MNFITLAVKNLMRRKGRTGLTILGVAIAISVLFSLIALNTGYEIELNREMDSFGAHILAVPKGCPYEAASLMIHGGVIPKYLNISDLEAVRSIDGVEVASPLLMYQFYKRDEATGQNNPHIVYGIKIDDMREIKPWWRVEGRFFEDDEKKVKVVGRELAEKENLTVGQVMPFGPHREDFTVVGILERTGDQDDLLHFLPLEEAQRLSNKEGKITTISVKVGDLGRVGAVAVEMEKIPDIQAVTMTQIMGTITNLTGSARSLLMTVISIAMVISAFGILNTLLMSVNERTREFGMLKAIGASGLDIGKMIMAETLIITALGGLLGTVMAVAGSTIIEGFVKGMLPYAPLGSFIHITPELVAFSLLFSVGLGIVCGIYPAFKSSQLTPMEAIRGGLE</sequence>
<feature type="transmembrane region" description="Helical" evidence="7">
    <location>
        <begin position="261"/>
        <end position="282"/>
    </location>
</feature>
<dbReference type="RefSeq" id="WP_316965557.1">
    <property type="nucleotide sequence ID" value="NZ_JARFPK010000003.1"/>
</dbReference>